<keyword evidence="1" id="KW-1133">Transmembrane helix</keyword>
<protein>
    <submittedName>
        <fullName evidence="2">Bm1217</fullName>
    </submittedName>
</protein>
<keyword evidence="1" id="KW-0472">Membrane</keyword>
<organism evidence="2">
    <name type="scientific">Brugia malayi</name>
    <name type="common">Filarial nematode worm</name>
    <dbReference type="NCBI Taxonomy" id="6279"/>
    <lineage>
        <taxon>Eukaryota</taxon>
        <taxon>Metazoa</taxon>
        <taxon>Ecdysozoa</taxon>
        <taxon>Nematoda</taxon>
        <taxon>Chromadorea</taxon>
        <taxon>Rhabditida</taxon>
        <taxon>Spirurina</taxon>
        <taxon>Spiruromorpha</taxon>
        <taxon>Filarioidea</taxon>
        <taxon>Onchocercidae</taxon>
        <taxon>Brugia</taxon>
    </lineage>
</organism>
<evidence type="ECO:0000313" key="2">
    <source>
        <dbReference type="EMBL" id="CDP93113.1"/>
    </source>
</evidence>
<keyword evidence="1" id="KW-0812">Transmembrane</keyword>
<gene>
    <name evidence="2" type="primary">Bm1217</name>
    <name evidence="2" type="ORF">BM_Bm1217</name>
</gene>
<accession>A0A0J9XQT4</accession>
<dbReference type="AlphaFoldDB" id="A0A0J9XQT4"/>
<evidence type="ECO:0000256" key="1">
    <source>
        <dbReference type="SAM" id="Phobius"/>
    </source>
</evidence>
<proteinExistence type="predicted"/>
<name>A0A0J9XQT4_BRUMA</name>
<feature type="transmembrane region" description="Helical" evidence="1">
    <location>
        <begin position="41"/>
        <end position="59"/>
    </location>
</feature>
<sequence>MLDHFALAFCSVIAVVANGIRITRISLFIEVNVDTYRTAMIGWNFLPILLIILPSAPIIETLENNKNFPVAAGIK</sequence>
<feature type="transmembrane region" description="Helical" evidence="1">
    <location>
        <begin position="6"/>
        <end position="29"/>
    </location>
</feature>
<reference evidence="2" key="1">
    <citation type="journal article" date="2007" name="Science">
        <title>Draft genome of the filarial nematode parasite Brugia malayi.</title>
        <authorList>
            <person name="Ghedin E."/>
            <person name="Wang S."/>
            <person name="Spiro D."/>
            <person name="Caler E."/>
            <person name="Zhao Q."/>
            <person name="Crabtree J."/>
            <person name="Allen J.E."/>
            <person name="Delcher A.L."/>
            <person name="Guiliano D.B."/>
            <person name="Miranda-Saavedra D."/>
            <person name="Angiuoli S.V."/>
            <person name="Creasy T."/>
            <person name="Amedeo P."/>
            <person name="Haas B."/>
            <person name="El-Sayed N.M."/>
            <person name="Wortman J.R."/>
            <person name="Feldblyum T."/>
            <person name="Tallon L."/>
            <person name="Schatz M."/>
            <person name="Shumway M."/>
            <person name="Koo H."/>
            <person name="Salzberg S.L."/>
            <person name="Schobel S."/>
            <person name="Pertea M."/>
            <person name="Pop M."/>
            <person name="White O."/>
            <person name="Barton G.J."/>
            <person name="Carlow C.K."/>
            <person name="Crawford M.J."/>
            <person name="Daub J."/>
            <person name="Dimmic M.W."/>
            <person name="Estes C.F."/>
            <person name="Foster J.M."/>
            <person name="Ganatra M."/>
            <person name="Gregory W.F."/>
            <person name="Johnson N.M."/>
            <person name="Jin J."/>
            <person name="Komuniecki R."/>
            <person name="Korf I."/>
            <person name="Kumar S."/>
            <person name="Laney S."/>
            <person name="Li B.W."/>
            <person name="Li W."/>
            <person name="Lindblom T.H."/>
            <person name="Lustigman S."/>
            <person name="Ma D."/>
            <person name="Maina C.V."/>
            <person name="Martin D.M."/>
            <person name="McCarter J.P."/>
            <person name="McReynolds L."/>
            <person name="Mitreva M."/>
            <person name="Nutman T.B."/>
            <person name="Parkinson J."/>
            <person name="Peregrin-Alvarez J.M."/>
            <person name="Poole C."/>
            <person name="Ren Q."/>
            <person name="Saunders L."/>
            <person name="Sluder A.E."/>
            <person name="Smith K."/>
            <person name="Stanke M."/>
            <person name="Unnasch T.R."/>
            <person name="Ware J."/>
            <person name="Wei A.D."/>
            <person name="Weil G."/>
            <person name="Williams D.J."/>
            <person name="Zhang Y."/>
            <person name="Williams S.A."/>
            <person name="Fraser-Liggett C."/>
            <person name="Slatko B."/>
            <person name="Blaxter M.L."/>
            <person name="Scott A.L."/>
        </authorList>
    </citation>
    <scope>NUCLEOTIDE SEQUENCE</scope>
    <source>
        <strain evidence="2">FR3</strain>
    </source>
</reference>
<reference evidence="2" key="2">
    <citation type="submission" date="2012-12" db="EMBL/GenBank/DDBJ databases">
        <authorList>
            <person name="Gao Y.W."/>
            <person name="Fan S.T."/>
            <person name="Sun H.T."/>
            <person name="Wang Z."/>
            <person name="Gao X.L."/>
            <person name="Li Y.G."/>
            <person name="Wang T.C."/>
            <person name="Zhang K."/>
            <person name="Xu W.W."/>
            <person name="Yu Z.J."/>
            <person name="Xia X.Z."/>
        </authorList>
    </citation>
    <scope>NUCLEOTIDE SEQUENCE</scope>
    <source>
        <strain evidence="2">FR3</strain>
    </source>
</reference>
<dbReference type="EMBL" id="LN856865">
    <property type="protein sequence ID" value="CDP93113.1"/>
    <property type="molecule type" value="Genomic_DNA"/>
</dbReference>